<evidence type="ECO:0000256" key="3">
    <source>
        <dbReference type="ARBA" id="ARBA00022553"/>
    </source>
</evidence>
<evidence type="ECO:0000256" key="1">
    <source>
        <dbReference type="ARBA" id="ARBA00000085"/>
    </source>
</evidence>
<dbReference type="OrthoDB" id="9813394at2"/>
<dbReference type="PANTHER" id="PTHR42878">
    <property type="entry name" value="TWO-COMPONENT HISTIDINE KINASE"/>
    <property type="match status" value="1"/>
</dbReference>
<evidence type="ECO:0000256" key="7">
    <source>
        <dbReference type="SAM" id="Coils"/>
    </source>
</evidence>
<feature type="transmembrane region" description="Helical" evidence="8">
    <location>
        <begin position="168"/>
        <end position="188"/>
    </location>
</feature>
<dbReference type="InterPro" id="IPR036097">
    <property type="entry name" value="HisK_dim/P_sf"/>
</dbReference>
<reference evidence="11" key="1">
    <citation type="journal article" date="2019" name="PLoS Negl. Trop. Dis.">
        <title>Revisiting the worldwide diversity of Leptospira species in the environment.</title>
        <authorList>
            <person name="Vincent A.T."/>
            <person name="Schiettekatte O."/>
            <person name="Bourhy P."/>
            <person name="Veyrier F.J."/>
            <person name="Picardeau M."/>
        </authorList>
    </citation>
    <scope>NUCLEOTIDE SEQUENCE [LARGE SCALE GENOMIC DNA]</scope>
    <source>
        <strain evidence="11">SCS5</strain>
    </source>
</reference>
<evidence type="ECO:0000256" key="6">
    <source>
        <dbReference type="ARBA" id="ARBA00023136"/>
    </source>
</evidence>
<dbReference type="InterPro" id="IPR000014">
    <property type="entry name" value="PAS"/>
</dbReference>
<dbReference type="SMART" id="SM00387">
    <property type="entry name" value="HATPase_c"/>
    <property type="match status" value="1"/>
</dbReference>
<dbReference type="SUPFAM" id="SSF47384">
    <property type="entry name" value="Homodimeric domain of signal transducing histidine kinase"/>
    <property type="match status" value="1"/>
</dbReference>
<feature type="domain" description="PAS" evidence="10">
    <location>
        <begin position="205"/>
        <end position="241"/>
    </location>
</feature>
<dbReference type="Gene3D" id="3.30.565.10">
    <property type="entry name" value="Histidine kinase-like ATPase, C-terminal domain"/>
    <property type="match status" value="1"/>
</dbReference>
<comment type="catalytic activity">
    <reaction evidence="1">
        <text>ATP + protein L-histidine = ADP + protein N-phospho-L-histidine.</text>
        <dbReference type="EC" id="2.7.13.3"/>
    </reaction>
</comment>
<dbReference type="InterPro" id="IPR035965">
    <property type="entry name" value="PAS-like_dom_sf"/>
</dbReference>
<dbReference type="GO" id="GO:0000156">
    <property type="term" value="F:phosphorelay response regulator activity"/>
    <property type="evidence" value="ECO:0007669"/>
    <property type="project" value="TreeGrafter"/>
</dbReference>
<dbReference type="EC" id="2.7.13.3" evidence="2"/>
<dbReference type="AlphaFoldDB" id="A0A4R9GRN3"/>
<dbReference type="FunFam" id="3.30.565.10:FF:000006">
    <property type="entry name" value="Sensor histidine kinase WalK"/>
    <property type="match status" value="1"/>
</dbReference>
<proteinExistence type="predicted"/>
<dbReference type="Pfam" id="PF00512">
    <property type="entry name" value="HisKA"/>
    <property type="match status" value="1"/>
</dbReference>
<dbReference type="GO" id="GO:0007234">
    <property type="term" value="P:osmosensory signaling via phosphorelay pathway"/>
    <property type="evidence" value="ECO:0007669"/>
    <property type="project" value="TreeGrafter"/>
</dbReference>
<keyword evidence="5 11" id="KW-0418">Kinase</keyword>
<feature type="coiled-coil region" evidence="7">
    <location>
        <begin position="335"/>
        <end position="362"/>
    </location>
</feature>
<dbReference type="Gene3D" id="1.10.287.130">
    <property type="match status" value="1"/>
</dbReference>
<feature type="domain" description="Histidine kinase" evidence="9">
    <location>
        <begin position="365"/>
        <end position="579"/>
    </location>
</feature>
<evidence type="ECO:0000256" key="5">
    <source>
        <dbReference type="ARBA" id="ARBA00022777"/>
    </source>
</evidence>
<dbReference type="EMBL" id="RQEV01000003">
    <property type="protein sequence ID" value="TGK20824.1"/>
    <property type="molecule type" value="Genomic_DNA"/>
</dbReference>
<keyword evidence="7" id="KW-0175">Coiled coil</keyword>
<protein>
    <recommendedName>
        <fullName evidence="2">histidine kinase</fullName>
        <ecNumber evidence="2">2.7.13.3</ecNumber>
    </recommendedName>
</protein>
<evidence type="ECO:0000256" key="4">
    <source>
        <dbReference type="ARBA" id="ARBA00022679"/>
    </source>
</evidence>
<keyword evidence="12" id="KW-1185">Reference proteome</keyword>
<dbReference type="RefSeq" id="WP_135812123.1">
    <property type="nucleotide sequence ID" value="NZ_RQEV01000003.1"/>
</dbReference>
<dbReference type="InterPro" id="IPR005467">
    <property type="entry name" value="His_kinase_dom"/>
</dbReference>
<comment type="caution">
    <text evidence="11">The sequence shown here is derived from an EMBL/GenBank/DDBJ whole genome shotgun (WGS) entry which is preliminary data.</text>
</comment>
<dbReference type="SMART" id="SM00388">
    <property type="entry name" value="HisKA"/>
    <property type="match status" value="1"/>
</dbReference>
<keyword evidence="8" id="KW-1133">Transmembrane helix</keyword>
<evidence type="ECO:0000313" key="11">
    <source>
        <dbReference type="EMBL" id="TGK20824.1"/>
    </source>
</evidence>
<sequence>MFTLSYSQKLTVGFLLAVSMVAAIGGAFFWNHLTLAKAKSSEENTREIMLKLESISSNIKDSEILAIRYAGTVGGSFREVFGKSLYTTEIKIVELRILTRENPKQQERVRKLESLVHLLGDSALTVVPVNSPFWEKILGILEEMKVAEKALFQERAAIFQTRIDIGQIIILIFSIFNLFLLTALFRILKKESERRLNAEKSLSDQNNLLESILNNMADGVFAIDKEERIFLCNARILELVGSIPVLQEDWRIWIRKCGFTIAKVDSSDGTNLEDSLVVIQEFFKRESSRFSMHAVKPGPEESILEVNVRLLKDRLGDPIGRVVLVTEVTDRFLKERQIKELNLRLEKNLKKAENANRELEAFSYSVSHDLRSPIRGIDGFTKILVEDYSEVLDAEGNRLLGVIMKNTKVMGQLIDDLLEFYRISKNDPKLDPVDMNRLVRDCIVSLELNRPAFAHDVHIAELSPAYGDSPMIKQVLMNLISNAFKYSSKKNDAMVEIGGSVGDGENTYYVRDNGAGFDHQYAHKLFKIFQRLHSPDEFEGTGIGLAIVEKIVSRHGGRVWAEGEKNKGATFYFTLPSEV</sequence>
<dbReference type="PANTHER" id="PTHR42878:SF15">
    <property type="entry name" value="BACTERIOPHYTOCHROME"/>
    <property type="match status" value="1"/>
</dbReference>
<keyword evidence="4" id="KW-0808">Transferase</keyword>
<dbReference type="GO" id="GO:0000155">
    <property type="term" value="F:phosphorelay sensor kinase activity"/>
    <property type="evidence" value="ECO:0007669"/>
    <property type="project" value="InterPro"/>
</dbReference>
<feature type="transmembrane region" description="Helical" evidence="8">
    <location>
        <begin position="12"/>
        <end position="30"/>
    </location>
</feature>
<gene>
    <name evidence="11" type="ORF">EHO61_02860</name>
</gene>
<dbReference type="SUPFAM" id="SSF55874">
    <property type="entry name" value="ATPase domain of HSP90 chaperone/DNA topoisomerase II/histidine kinase"/>
    <property type="match status" value="1"/>
</dbReference>
<dbReference type="InterPro" id="IPR003594">
    <property type="entry name" value="HATPase_dom"/>
</dbReference>
<dbReference type="InterPro" id="IPR004358">
    <property type="entry name" value="Sig_transdc_His_kin-like_C"/>
</dbReference>
<dbReference type="InterPro" id="IPR050351">
    <property type="entry name" value="BphY/WalK/GraS-like"/>
</dbReference>
<dbReference type="PROSITE" id="PS50112">
    <property type="entry name" value="PAS"/>
    <property type="match status" value="1"/>
</dbReference>
<dbReference type="InterPro" id="IPR036890">
    <property type="entry name" value="HATPase_C_sf"/>
</dbReference>
<dbReference type="PRINTS" id="PR00344">
    <property type="entry name" value="BCTRLSENSOR"/>
</dbReference>
<name>A0A4R9GRN3_9LEPT</name>
<keyword evidence="6 8" id="KW-0472">Membrane</keyword>
<dbReference type="SUPFAM" id="SSF55785">
    <property type="entry name" value="PYP-like sensor domain (PAS domain)"/>
    <property type="match status" value="1"/>
</dbReference>
<accession>A0A4R9GRN3</accession>
<dbReference type="GO" id="GO:0016020">
    <property type="term" value="C:membrane"/>
    <property type="evidence" value="ECO:0007669"/>
    <property type="project" value="UniProtKB-SubCell"/>
</dbReference>
<dbReference type="Gene3D" id="3.30.450.20">
    <property type="entry name" value="PAS domain"/>
    <property type="match status" value="1"/>
</dbReference>
<dbReference type="GO" id="GO:0030295">
    <property type="term" value="F:protein kinase activator activity"/>
    <property type="evidence" value="ECO:0007669"/>
    <property type="project" value="TreeGrafter"/>
</dbReference>
<dbReference type="Pfam" id="PF13188">
    <property type="entry name" value="PAS_8"/>
    <property type="match status" value="1"/>
</dbReference>
<keyword evidence="3" id="KW-0597">Phosphoprotein</keyword>
<dbReference type="Proteomes" id="UP000297855">
    <property type="component" value="Unassembled WGS sequence"/>
</dbReference>
<keyword evidence="8" id="KW-0812">Transmembrane</keyword>
<evidence type="ECO:0000259" key="9">
    <source>
        <dbReference type="PROSITE" id="PS50109"/>
    </source>
</evidence>
<evidence type="ECO:0000256" key="2">
    <source>
        <dbReference type="ARBA" id="ARBA00012438"/>
    </source>
</evidence>
<evidence type="ECO:0000313" key="12">
    <source>
        <dbReference type="Proteomes" id="UP000297855"/>
    </source>
</evidence>
<dbReference type="PROSITE" id="PS50109">
    <property type="entry name" value="HIS_KIN"/>
    <property type="match status" value="1"/>
</dbReference>
<dbReference type="Pfam" id="PF02518">
    <property type="entry name" value="HATPase_c"/>
    <property type="match status" value="1"/>
</dbReference>
<evidence type="ECO:0000259" key="10">
    <source>
        <dbReference type="PROSITE" id="PS50112"/>
    </source>
</evidence>
<organism evidence="11 12">
    <name type="scientific">Leptospira fluminis</name>
    <dbReference type="NCBI Taxonomy" id="2484979"/>
    <lineage>
        <taxon>Bacteria</taxon>
        <taxon>Pseudomonadati</taxon>
        <taxon>Spirochaetota</taxon>
        <taxon>Spirochaetia</taxon>
        <taxon>Leptospirales</taxon>
        <taxon>Leptospiraceae</taxon>
        <taxon>Leptospira</taxon>
    </lineage>
</organism>
<dbReference type="CDD" id="cd00082">
    <property type="entry name" value="HisKA"/>
    <property type="match status" value="1"/>
</dbReference>
<evidence type="ECO:0000256" key="8">
    <source>
        <dbReference type="SAM" id="Phobius"/>
    </source>
</evidence>
<dbReference type="InterPro" id="IPR003661">
    <property type="entry name" value="HisK_dim/P_dom"/>
</dbReference>